<comment type="caution">
    <text evidence="2">The sequence shown here is derived from an EMBL/GenBank/DDBJ whole genome shotgun (WGS) entry which is preliminary data.</text>
</comment>
<feature type="compositionally biased region" description="Basic residues" evidence="1">
    <location>
        <begin position="41"/>
        <end position="50"/>
    </location>
</feature>
<evidence type="ECO:0000256" key="1">
    <source>
        <dbReference type="SAM" id="MobiDB-lite"/>
    </source>
</evidence>
<evidence type="ECO:0000313" key="2">
    <source>
        <dbReference type="EMBL" id="MBZ5739775.1"/>
    </source>
</evidence>
<name>A0ABS7UG48_9ACTN</name>
<keyword evidence="3" id="KW-1185">Reference proteome</keyword>
<organism evidence="2 3">
    <name type="scientific">Nocardioides mangrovi</name>
    <dbReference type="NCBI Taxonomy" id="2874580"/>
    <lineage>
        <taxon>Bacteria</taxon>
        <taxon>Bacillati</taxon>
        <taxon>Actinomycetota</taxon>
        <taxon>Actinomycetes</taxon>
        <taxon>Propionibacteriales</taxon>
        <taxon>Nocardioidaceae</taxon>
        <taxon>Nocardioides</taxon>
    </lineage>
</organism>
<evidence type="ECO:0000313" key="3">
    <source>
        <dbReference type="Proteomes" id="UP000780875"/>
    </source>
</evidence>
<dbReference type="RefSeq" id="WP_224124135.1">
    <property type="nucleotide sequence ID" value="NZ_JAIQZJ010000009.1"/>
</dbReference>
<feature type="region of interest" description="Disordered" evidence="1">
    <location>
        <begin position="90"/>
        <end position="114"/>
    </location>
</feature>
<proteinExistence type="predicted"/>
<protein>
    <submittedName>
        <fullName evidence="2">Uncharacterized protein</fullName>
    </submittedName>
</protein>
<feature type="compositionally biased region" description="Basic and acidic residues" evidence="1">
    <location>
        <begin position="15"/>
        <end position="40"/>
    </location>
</feature>
<accession>A0ABS7UG48</accession>
<gene>
    <name evidence="2" type="ORF">K8U61_16490</name>
</gene>
<dbReference type="EMBL" id="JAIQZJ010000009">
    <property type="protein sequence ID" value="MBZ5739775.1"/>
    <property type="molecule type" value="Genomic_DNA"/>
</dbReference>
<sequence length="114" mass="12675">MSDRSLRYGLAGGSRDARQRQMDADDRALREQDARTEQGWRKKMAKKVKQTKGGPVTRPPTTDKAQANLDTLGELLGDVADAIREADAREQVVQRANEGQADPRRFPSIKGGQR</sequence>
<feature type="region of interest" description="Disordered" evidence="1">
    <location>
        <begin position="1"/>
        <end position="64"/>
    </location>
</feature>
<reference evidence="2 3" key="1">
    <citation type="submission" date="2021-09" db="EMBL/GenBank/DDBJ databases">
        <title>Whole genome sequence of Nocardioides sp. GBK3QG-3.</title>
        <authorList>
            <person name="Tuo L."/>
        </authorList>
    </citation>
    <scope>NUCLEOTIDE SEQUENCE [LARGE SCALE GENOMIC DNA]</scope>
    <source>
        <strain evidence="2 3">GBK3QG-3</strain>
    </source>
</reference>
<dbReference type="Proteomes" id="UP000780875">
    <property type="component" value="Unassembled WGS sequence"/>
</dbReference>